<feature type="transmembrane region" description="Helical" evidence="6">
    <location>
        <begin position="292"/>
        <end position="313"/>
    </location>
</feature>
<keyword evidence="4 6" id="KW-1133">Transmembrane helix</keyword>
<evidence type="ECO:0000256" key="1">
    <source>
        <dbReference type="ARBA" id="ARBA00004651"/>
    </source>
</evidence>
<gene>
    <name evidence="7" type="ORF">BE17_33945</name>
</gene>
<comment type="subcellular location">
    <subcellularLocation>
        <location evidence="1">Cell membrane</location>
        <topology evidence="1">Multi-pass membrane protein</topology>
    </subcellularLocation>
</comment>
<evidence type="ECO:0000256" key="3">
    <source>
        <dbReference type="ARBA" id="ARBA00022692"/>
    </source>
</evidence>
<evidence type="ECO:0000256" key="6">
    <source>
        <dbReference type="SAM" id="Phobius"/>
    </source>
</evidence>
<dbReference type="GO" id="GO:0005886">
    <property type="term" value="C:plasma membrane"/>
    <property type="evidence" value="ECO:0007669"/>
    <property type="project" value="UniProtKB-SubCell"/>
</dbReference>
<feature type="transmembrane region" description="Helical" evidence="6">
    <location>
        <begin position="325"/>
        <end position="344"/>
    </location>
</feature>
<evidence type="ECO:0000256" key="4">
    <source>
        <dbReference type="ARBA" id="ARBA00022989"/>
    </source>
</evidence>
<feature type="transmembrane region" description="Helical" evidence="6">
    <location>
        <begin position="190"/>
        <end position="210"/>
    </location>
</feature>
<evidence type="ECO:0008006" key="9">
    <source>
        <dbReference type="Google" id="ProtNLM"/>
    </source>
</evidence>
<reference evidence="7 8" key="1">
    <citation type="submission" date="2014-02" db="EMBL/GenBank/DDBJ databases">
        <title>The small core and large imbalanced accessory genome model reveals a collaborative survival strategy of Sorangium cellulosum strains in nature.</title>
        <authorList>
            <person name="Han K."/>
            <person name="Peng R."/>
            <person name="Blom J."/>
            <person name="Li Y.-Z."/>
        </authorList>
    </citation>
    <scope>NUCLEOTIDE SEQUENCE [LARGE SCALE GENOMIC DNA]</scope>
    <source>
        <strain evidence="7 8">So0011-07</strain>
    </source>
</reference>
<dbReference type="PIRSF" id="PIRSF006060">
    <property type="entry name" value="AA_transporter"/>
    <property type="match status" value="1"/>
</dbReference>
<dbReference type="EMBL" id="JEMB01003138">
    <property type="protein sequence ID" value="KYF75276.1"/>
    <property type="molecule type" value="Genomic_DNA"/>
</dbReference>
<feature type="transmembrane region" description="Helical" evidence="6">
    <location>
        <begin position="159"/>
        <end position="178"/>
    </location>
</feature>
<name>A0A150R5T6_SORCE</name>
<dbReference type="InterPro" id="IPR050367">
    <property type="entry name" value="APC_superfamily"/>
</dbReference>
<dbReference type="Proteomes" id="UP000075635">
    <property type="component" value="Unassembled WGS sequence"/>
</dbReference>
<comment type="caution">
    <text evidence="7">The sequence shown here is derived from an EMBL/GenBank/DDBJ whole genome shotgun (WGS) entry which is preliminary data.</text>
</comment>
<accession>A0A150R5T6</accession>
<organism evidence="7 8">
    <name type="scientific">Sorangium cellulosum</name>
    <name type="common">Polyangium cellulosum</name>
    <dbReference type="NCBI Taxonomy" id="56"/>
    <lineage>
        <taxon>Bacteria</taxon>
        <taxon>Pseudomonadati</taxon>
        <taxon>Myxococcota</taxon>
        <taxon>Polyangia</taxon>
        <taxon>Polyangiales</taxon>
        <taxon>Polyangiaceae</taxon>
        <taxon>Sorangium</taxon>
    </lineage>
</organism>
<feature type="transmembrane region" description="Helical" evidence="6">
    <location>
        <begin position="356"/>
        <end position="376"/>
    </location>
</feature>
<protein>
    <recommendedName>
        <fullName evidence="9">Amino acid permease</fullName>
    </recommendedName>
</protein>
<keyword evidence="5 6" id="KW-0472">Membrane</keyword>
<evidence type="ECO:0000313" key="7">
    <source>
        <dbReference type="EMBL" id="KYF75276.1"/>
    </source>
</evidence>
<keyword evidence="2" id="KW-1003">Cell membrane</keyword>
<evidence type="ECO:0000256" key="5">
    <source>
        <dbReference type="ARBA" id="ARBA00023136"/>
    </source>
</evidence>
<proteinExistence type="predicted"/>
<keyword evidence="3 6" id="KW-0812">Transmembrane</keyword>
<dbReference type="AlphaFoldDB" id="A0A150R5T6"/>
<sequence>MFLFYTPAVCVVLHLSRIMPTEGGLYRWARLSFGDRVGFLVAWNLWLVSLMTVSFTALLVPSYLKYALGPGVARFIPSEWLGVTSVAFVITMLALIAVRGLSLGKWIHNAGSALLALAILALASLSLFPHLFCARPESTVSAAFTTDVPLFSLRGMEGLAKLGFGAFCGVESIAIIAGECRAPRQTVGRAAALAAPVICLAYLVGTQAVLLSVAPENIDVTNTISQALRVGLHAAGLHPAWASVAILGMLMSSIAAASVAFTSATRLPMVAGWDRAIPSWFTRLHRRYKTPVNSVAFVGAASIALALGSLVGAEQQEAFELLFDASFVCYALTYIVMFAIPISGTGNEGSPPSRGLRITALIGACMTFLYIAFALFPMGQVHNTNLFAAKLALLVVGTNAVGFCVFYVSITRRFRLGRTDGAGPR</sequence>
<dbReference type="PANTHER" id="PTHR42770">
    <property type="entry name" value="AMINO ACID TRANSPORTER-RELATED"/>
    <property type="match status" value="1"/>
</dbReference>
<feature type="transmembrane region" description="Helical" evidence="6">
    <location>
        <begin position="80"/>
        <end position="101"/>
    </location>
</feature>
<feature type="transmembrane region" description="Helical" evidence="6">
    <location>
        <begin position="37"/>
        <end position="60"/>
    </location>
</feature>
<feature type="transmembrane region" description="Helical" evidence="6">
    <location>
        <begin position="388"/>
        <end position="408"/>
    </location>
</feature>
<dbReference type="GO" id="GO:0022857">
    <property type="term" value="F:transmembrane transporter activity"/>
    <property type="evidence" value="ECO:0007669"/>
    <property type="project" value="InterPro"/>
</dbReference>
<dbReference type="PANTHER" id="PTHR42770:SF7">
    <property type="entry name" value="MEMBRANE PROTEIN"/>
    <property type="match status" value="1"/>
</dbReference>
<dbReference type="Pfam" id="PF13520">
    <property type="entry name" value="AA_permease_2"/>
    <property type="match status" value="1"/>
</dbReference>
<feature type="transmembrane region" description="Helical" evidence="6">
    <location>
        <begin position="113"/>
        <end position="132"/>
    </location>
</feature>
<dbReference type="InterPro" id="IPR002293">
    <property type="entry name" value="AA/rel_permease1"/>
</dbReference>
<evidence type="ECO:0000256" key="2">
    <source>
        <dbReference type="ARBA" id="ARBA00022475"/>
    </source>
</evidence>
<evidence type="ECO:0000313" key="8">
    <source>
        <dbReference type="Proteomes" id="UP000075635"/>
    </source>
</evidence>
<dbReference type="Gene3D" id="1.20.1740.10">
    <property type="entry name" value="Amino acid/polyamine transporter I"/>
    <property type="match status" value="1"/>
</dbReference>
<feature type="transmembrane region" description="Helical" evidence="6">
    <location>
        <begin position="240"/>
        <end position="261"/>
    </location>
</feature>